<dbReference type="GO" id="GO:0055088">
    <property type="term" value="P:lipid homeostasis"/>
    <property type="evidence" value="ECO:0007669"/>
    <property type="project" value="TreeGrafter"/>
</dbReference>
<evidence type="ECO:0000256" key="4">
    <source>
        <dbReference type="ARBA" id="ARBA00022630"/>
    </source>
</evidence>
<evidence type="ECO:0000256" key="7">
    <source>
        <dbReference type="ARBA" id="ARBA00023002"/>
    </source>
</evidence>
<evidence type="ECO:0000256" key="1">
    <source>
        <dbReference type="ARBA" id="ARBA00001974"/>
    </source>
</evidence>
<keyword evidence="5" id="KW-0274">FAD</keyword>
<evidence type="ECO:0000313" key="12">
    <source>
        <dbReference type="EMBL" id="ELR11071.1"/>
    </source>
</evidence>
<keyword evidence="6" id="KW-0276">Fatty acid metabolism</keyword>
<dbReference type="PANTHER" id="PTHR10909:SF348">
    <property type="entry name" value="ACYL-COENZYME A OXIDASE"/>
    <property type="match status" value="1"/>
</dbReference>
<dbReference type="GO" id="GO:0071949">
    <property type="term" value="F:FAD binding"/>
    <property type="evidence" value="ECO:0007669"/>
    <property type="project" value="InterPro"/>
</dbReference>
<dbReference type="SUPFAM" id="SSF56645">
    <property type="entry name" value="Acyl-CoA dehydrogenase NM domain-like"/>
    <property type="match status" value="1"/>
</dbReference>
<dbReference type="InterPro" id="IPR009100">
    <property type="entry name" value="AcylCoA_DH/oxidase_NM_dom_sf"/>
</dbReference>
<evidence type="ECO:0000256" key="3">
    <source>
        <dbReference type="ARBA" id="ARBA00006288"/>
    </source>
</evidence>
<keyword evidence="8" id="KW-0443">Lipid metabolism</keyword>
<dbReference type="PANTHER" id="PTHR10909">
    <property type="entry name" value="ELECTRON TRANSPORT OXIDOREDUCTASE"/>
    <property type="match status" value="1"/>
</dbReference>
<comment type="subcellular location">
    <subcellularLocation>
        <location evidence="2">Peroxisome</location>
    </subcellularLocation>
</comment>
<dbReference type="Gene3D" id="1.20.140.10">
    <property type="entry name" value="Butyryl-CoA Dehydrogenase, subunit A, domain 3"/>
    <property type="match status" value="1"/>
</dbReference>
<keyword evidence="4" id="KW-0285">Flavoprotein</keyword>
<keyword evidence="9" id="KW-0576">Peroxisome</keyword>
<evidence type="ECO:0000259" key="11">
    <source>
        <dbReference type="Pfam" id="PF22924"/>
    </source>
</evidence>
<dbReference type="EMBL" id="KB008162">
    <property type="protein sequence ID" value="ELR11071.1"/>
    <property type="molecule type" value="Genomic_DNA"/>
</dbReference>
<dbReference type="GO" id="GO:0003997">
    <property type="term" value="F:acyl-CoA oxidase activity"/>
    <property type="evidence" value="ECO:0007669"/>
    <property type="project" value="InterPro"/>
</dbReference>
<evidence type="ECO:0000256" key="2">
    <source>
        <dbReference type="ARBA" id="ARBA00004275"/>
    </source>
</evidence>
<evidence type="ECO:0000313" key="13">
    <source>
        <dbReference type="Proteomes" id="UP000011083"/>
    </source>
</evidence>
<dbReference type="GO" id="GO:0005777">
    <property type="term" value="C:peroxisome"/>
    <property type="evidence" value="ECO:0007669"/>
    <property type="project" value="UniProtKB-SubCell"/>
</dbReference>
<proteinExistence type="inferred from homology"/>
<evidence type="ECO:0000256" key="6">
    <source>
        <dbReference type="ARBA" id="ARBA00022832"/>
    </source>
</evidence>
<dbReference type="AlphaFoldDB" id="L8GFW8"/>
<dbReference type="STRING" id="1257118.L8GFW8"/>
<dbReference type="RefSeq" id="XP_004333084.1">
    <property type="nucleotide sequence ID" value="XM_004333036.1"/>
</dbReference>
<dbReference type="SUPFAM" id="SSF47203">
    <property type="entry name" value="Acyl-CoA dehydrogenase C-terminal domain-like"/>
    <property type="match status" value="1"/>
</dbReference>
<reference evidence="12 13" key="1">
    <citation type="journal article" date="2013" name="Genome Biol.">
        <title>Genome of Acanthamoeba castellanii highlights extensive lateral gene transfer and early evolution of tyrosine kinase signaling.</title>
        <authorList>
            <person name="Clarke M."/>
            <person name="Lohan A.J."/>
            <person name="Liu B."/>
            <person name="Lagkouvardos I."/>
            <person name="Roy S."/>
            <person name="Zafar N."/>
            <person name="Bertelli C."/>
            <person name="Schilde C."/>
            <person name="Kianianmomeni A."/>
            <person name="Burglin T.R."/>
            <person name="Frech C."/>
            <person name="Turcotte B."/>
            <person name="Kopec K.O."/>
            <person name="Synnott J.M."/>
            <person name="Choo C."/>
            <person name="Paponov I."/>
            <person name="Finkler A."/>
            <person name="Soon Heng Tan C."/>
            <person name="Hutchins A.P."/>
            <person name="Weinmeier T."/>
            <person name="Rattei T."/>
            <person name="Chu J.S."/>
            <person name="Gimenez G."/>
            <person name="Irimia M."/>
            <person name="Rigden D.J."/>
            <person name="Fitzpatrick D.A."/>
            <person name="Lorenzo-Morales J."/>
            <person name="Bateman A."/>
            <person name="Chiu C.H."/>
            <person name="Tang P."/>
            <person name="Hegemann P."/>
            <person name="Fromm H."/>
            <person name="Raoult D."/>
            <person name="Greub G."/>
            <person name="Miranda-Saavedra D."/>
            <person name="Chen N."/>
            <person name="Nash P."/>
            <person name="Ginger M.L."/>
            <person name="Horn M."/>
            <person name="Schaap P."/>
            <person name="Caler L."/>
            <person name="Loftus B."/>
        </authorList>
    </citation>
    <scope>NUCLEOTIDE SEQUENCE [LARGE SCALE GENOMIC DNA]</scope>
    <source>
        <strain evidence="12 13">Neff</strain>
    </source>
</reference>
<dbReference type="InterPro" id="IPR055060">
    <property type="entry name" value="ACOX_C_alpha1"/>
</dbReference>
<dbReference type="OrthoDB" id="538336at2759"/>
<dbReference type="InterPro" id="IPR036250">
    <property type="entry name" value="AcylCo_DH-like_C"/>
</dbReference>
<keyword evidence="13" id="KW-1185">Reference proteome</keyword>
<evidence type="ECO:0000256" key="8">
    <source>
        <dbReference type="ARBA" id="ARBA00023098"/>
    </source>
</evidence>
<dbReference type="GO" id="GO:0033540">
    <property type="term" value="P:fatty acid beta-oxidation using acyl-CoA oxidase"/>
    <property type="evidence" value="ECO:0007669"/>
    <property type="project" value="TreeGrafter"/>
</dbReference>
<gene>
    <name evidence="12" type="ORF">ACA1_009930</name>
</gene>
<dbReference type="InterPro" id="IPR012258">
    <property type="entry name" value="Acyl-CoA_oxidase"/>
</dbReference>
<dbReference type="VEuPathDB" id="AmoebaDB:ACA1_009930"/>
<accession>L8GFW8</accession>
<dbReference type="GeneID" id="14911489"/>
<feature type="domain" description="Acyl-CoA oxidase C-alpha1" evidence="11">
    <location>
        <begin position="295"/>
        <end position="459"/>
    </location>
</feature>
<dbReference type="KEGG" id="acan:ACA1_009930"/>
<dbReference type="InterPro" id="IPR046373">
    <property type="entry name" value="Acyl-CoA_Oxase/DH_mid-dom_sf"/>
</dbReference>
<dbReference type="GO" id="GO:0005504">
    <property type="term" value="F:fatty acid binding"/>
    <property type="evidence" value="ECO:0007669"/>
    <property type="project" value="TreeGrafter"/>
</dbReference>
<evidence type="ECO:0000256" key="10">
    <source>
        <dbReference type="SAM" id="MobiDB-lite"/>
    </source>
</evidence>
<feature type="compositionally biased region" description="Low complexity" evidence="10">
    <location>
        <begin position="150"/>
        <end position="160"/>
    </location>
</feature>
<protein>
    <submittedName>
        <fullName evidence="12">AcylCoA dehydrogenase, putative</fullName>
    </submittedName>
</protein>
<organism evidence="12 13">
    <name type="scientific">Acanthamoeba castellanii (strain ATCC 30010 / Neff)</name>
    <dbReference type="NCBI Taxonomy" id="1257118"/>
    <lineage>
        <taxon>Eukaryota</taxon>
        <taxon>Amoebozoa</taxon>
        <taxon>Discosea</taxon>
        <taxon>Longamoebia</taxon>
        <taxon>Centramoebida</taxon>
        <taxon>Acanthamoebidae</taxon>
        <taxon>Acanthamoeba</taxon>
    </lineage>
</organism>
<dbReference type="Pfam" id="PF22924">
    <property type="entry name" value="ACOX_C_alpha1"/>
    <property type="match status" value="1"/>
</dbReference>
<evidence type="ECO:0000256" key="5">
    <source>
        <dbReference type="ARBA" id="ARBA00022827"/>
    </source>
</evidence>
<sequence length="524" mass="58051">MQNENLRGARAAQRRAHAIVQHLALGEDEGVLDAHEAAAKLKRSPNGGTAAVKKGAAGAKKKVPFRERKLEQHDIDGLSRLLYPDHPELRAKVLELFKEPLFQPRYDMKMGEARELTLKRLERLASQELFTLREVLNGACSAAPWPPSAPRSTSTCSTSARRSKCADASPSPSSEFVINSPTPTSQKYWIGNAACHGNWATVFANLILPGGRNEGFHAFLVPIRDKDGKPMPGVGIADCGYKMGLNGVDNGRLWFNGVRVPLDNLLNKYGDVSPDGQYSTHIPNKGKRFNTMLDALVGGRICVGSSALNVSKLGLTIAVRYACTRRQFGLPKQPEFLLMDYLSHQKRLLPLIATTYALRIGMNHTKDVLRDIQRGLVAGTLSEADEEVKKRELFLLAGGYKAVSTWHRSETLQICRECCGGQGFAAENRIGVFKSDAEIDLTYEGDNTILMQAVAKALLQEFYSSLTGKQRLTNMLGYLKGQLGILVRSKNPMMRRYAAEAHLLHFDFYNDAFVWRYNMVDRGA</sequence>
<comment type="cofactor">
    <cofactor evidence="1">
        <name>FAD</name>
        <dbReference type="ChEBI" id="CHEBI:57692"/>
    </cofactor>
</comment>
<keyword evidence="7" id="KW-0560">Oxidoreductase</keyword>
<evidence type="ECO:0000256" key="9">
    <source>
        <dbReference type="ARBA" id="ARBA00023140"/>
    </source>
</evidence>
<dbReference type="FunFam" id="1.20.140.10:FF:000010">
    <property type="entry name" value="Acyl-coenzyme A oxidase"/>
    <property type="match status" value="1"/>
</dbReference>
<feature type="region of interest" description="Disordered" evidence="10">
    <location>
        <begin position="143"/>
        <end position="177"/>
    </location>
</feature>
<dbReference type="Gene3D" id="2.40.110.10">
    <property type="entry name" value="Butyryl-CoA Dehydrogenase, subunit A, domain 2"/>
    <property type="match status" value="1"/>
</dbReference>
<name>L8GFW8_ACACF</name>
<comment type="similarity">
    <text evidence="3">Belongs to the acyl-CoA oxidase family.</text>
</comment>
<dbReference type="Proteomes" id="UP000011083">
    <property type="component" value="Unassembled WGS sequence"/>
</dbReference>